<evidence type="ECO:0000256" key="2">
    <source>
        <dbReference type="SAM" id="Phobius"/>
    </source>
</evidence>
<reference evidence="3" key="2">
    <citation type="journal article" date="2021" name="Microbiome">
        <title>Successional dynamics and alternative stable states in a saline activated sludge microbial community over 9 years.</title>
        <authorList>
            <person name="Wang Y."/>
            <person name="Ye J."/>
            <person name="Ju F."/>
            <person name="Liu L."/>
            <person name="Boyd J.A."/>
            <person name="Deng Y."/>
            <person name="Parks D.H."/>
            <person name="Jiang X."/>
            <person name="Yin X."/>
            <person name="Woodcroft B.J."/>
            <person name="Tyson G.W."/>
            <person name="Hugenholtz P."/>
            <person name="Polz M.F."/>
            <person name="Zhang T."/>
        </authorList>
    </citation>
    <scope>NUCLEOTIDE SEQUENCE</scope>
    <source>
        <strain evidence="3">HKST-UBA14</strain>
    </source>
</reference>
<reference evidence="3" key="1">
    <citation type="submission" date="2020-04" db="EMBL/GenBank/DDBJ databases">
        <authorList>
            <person name="Zhang T."/>
        </authorList>
    </citation>
    <scope>NUCLEOTIDE SEQUENCE</scope>
    <source>
        <strain evidence="3">HKST-UBA14</strain>
    </source>
</reference>
<dbReference type="Proteomes" id="UP000783287">
    <property type="component" value="Unassembled WGS sequence"/>
</dbReference>
<organism evidence="3 4">
    <name type="scientific">Candidatus Dojkabacteria bacterium</name>
    <dbReference type="NCBI Taxonomy" id="2099670"/>
    <lineage>
        <taxon>Bacteria</taxon>
        <taxon>Candidatus Dojkabacteria</taxon>
    </lineage>
</organism>
<gene>
    <name evidence="3" type="ORF">KC909_00830</name>
</gene>
<sequence>MEASEQPQQVPQEQTSSMSESNMQDQSASTNMDKEPMNMGVKKGIDSKVILMALAVFAIVILLLAGVVGLLLFNKEDSGINNNDKPISDTITPTEDIEPTPIVSEILNLEYEPVQQSDSLRPYAIYFGTYQDQYVLYVSDGEDYEHSKLYGDETYDSGVTFDDIDNKAIIFNGDRETNFGNFKIDEQRGLLYVGIYNAKGEDINYQRETYLISFNMDEVSAVFLYKRVLDTTSELVKYDGEVIDTVDYFGAIGVEDFINDTYIQLRIPVCSGCDEIGPGTVMLLNINTMDEKVIGEVGNIEYDLDAMTVSYDEIIYVDDEECNPQVGYCFGSFEPIGDPGETELP</sequence>
<dbReference type="EMBL" id="JAGQLK010000010">
    <property type="protein sequence ID" value="MCA9382885.1"/>
    <property type="molecule type" value="Genomic_DNA"/>
</dbReference>
<keyword evidence="2" id="KW-0472">Membrane</keyword>
<name>A0A955L4H8_9BACT</name>
<accession>A0A955L4H8</accession>
<keyword evidence="2" id="KW-0812">Transmembrane</keyword>
<keyword evidence="2" id="KW-1133">Transmembrane helix</keyword>
<evidence type="ECO:0000313" key="4">
    <source>
        <dbReference type="Proteomes" id="UP000783287"/>
    </source>
</evidence>
<dbReference type="AlphaFoldDB" id="A0A955L4H8"/>
<feature type="region of interest" description="Disordered" evidence="1">
    <location>
        <begin position="1"/>
        <end position="38"/>
    </location>
</feature>
<evidence type="ECO:0000256" key="1">
    <source>
        <dbReference type="SAM" id="MobiDB-lite"/>
    </source>
</evidence>
<protein>
    <submittedName>
        <fullName evidence="3">Uncharacterized protein</fullName>
    </submittedName>
</protein>
<proteinExistence type="predicted"/>
<comment type="caution">
    <text evidence="3">The sequence shown here is derived from an EMBL/GenBank/DDBJ whole genome shotgun (WGS) entry which is preliminary data.</text>
</comment>
<evidence type="ECO:0000313" key="3">
    <source>
        <dbReference type="EMBL" id="MCA9382885.1"/>
    </source>
</evidence>
<feature type="compositionally biased region" description="Polar residues" evidence="1">
    <location>
        <begin position="1"/>
        <end position="31"/>
    </location>
</feature>
<feature type="transmembrane region" description="Helical" evidence="2">
    <location>
        <begin position="49"/>
        <end position="73"/>
    </location>
</feature>